<dbReference type="EMBL" id="AP014633">
    <property type="protein sequence ID" value="BAP58133.1"/>
    <property type="molecule type" value="Genomic_DNA"/>
</dbReference>
<keyword evidence="4" id="KW-0560">Oxidoreductase</keyword>
<protein>
    <recommendedName>
        <fullName evidence="7">Ferritin</fullName>
        <ecNumber evidence="7">1.16.3.2</ecNumber>
    </recommendedName>
</protein>
<dbReference type="GO" id="GO:0004322">
    <property type="term" value="F:ferroxidase activity"/>
    <property type="evidence" value="ECO:0007669"/>
    <property type="project" value="TreeGrafter"/>
</dbReference>
<proteinExistence type="inferred from homology"/>
<gene>
    <name evidence="10" type="ORF">THII_3836</name>
</gene>
<dbReference type="InterPro" id="IPR008331">
    <property type="entry name" value="Ferritin_DPS_dom"/>
</dbReference>
<keyword evidence="7" id="KW-0963">Cytoplasm</keyword>
<feature type="binding site" evidence="6">
    <location>
        <position position="17"/>
    </location>
    <ligand>
        <name>Fe cation</name>
        <dbReference type="ChEBI" id="CHEBI:24875"/>
        <label>1</label>
    </ligand>
</feature>
<dbReference type="Pfam" id="PF00210">
    <property type="entry name" value="Ferritin"/>
    <property type="match status" value="1"/>
</dbReference>
<dbReference type="AlphaFoldDB" id="A0A090AIB2"/>
<dbReference type="InterPro" id="IPR041719">
    <property type="entry name" value="Ferritin_prok"/>
</dbReference>
<comment type="function">
    <text evidence="7">Iron-storage protein.</text>
</comment>
<dbReference type="InterPro" id="IPR009040">
    <property type="entry name" value="Ferritin-like_diiron"/>
</dbReference>
<evidence type="ECO:0000256" key="6">
    <source>
        <dbReference type="PIRSR" id="PIRSR601519-1"/>
    </source>
</evidence>
<name>A0A090AIB2_9GAMM</name>
<dbReference type="KEGG" id="tig:THII_3836"/>
<keyword evidence="5 6" id="KW-0408">Iron</keyword>
<keyword evidence="8" id="KW-1133">Transmembrane helix</keyword>
<feature type="domain" description="Ferritin-like diiron" evidence="9">
    <location>
        <begin position="1"/>
        <end position="145"/>
    </location>
</feature>
<dbReference type="GO" id="GO:0008199">
    <property type="term" value="F:ferric iron binding"/>
    <property type="evidence" value="ECO:0007669"/>
    <property type="project" value="InterPro"/>
</dbReference>
<comment type="similarity">
    <text evidence="1 7">Belongs to the ferritin family. Prokaryotic subfamily.</text>
</comment>
<dbReference type="HOGENOM" id="CLU_065681_1_2_6"/>
<dbReference type="GO" id="GO:0006826">
    <property type="term" value="P:iron ion transport"/>
    <property type="evidence" value="ECO:0007669"/>
    <property type="project" value="InterPro"/>
</dbReference>
<keyword evidence="8" id="KW-0812">Transmembrane</keyword>
<comment type="subcellular location">
    <subcellularLocation>
        <location evidence="7">Cytoplasm</location>
    </subcellularLocation>
</comment>
<keyword evidence="2 7" id="KW-0409">Iron storage</keyword>
<dbReference type="STRING" id="40754.THII_3836"/>
<evidence type="ECO:0000313" key="11">
    <source>
        <dbReference type="Proteomes" id="UP000031623"/>
    </source>
</evidence>
<feature type="transmembrane region" description="Helical" evidence="8">
    <location>
        <begin position="21"/>
        <end position="44"/>
    </location>
</feature>
<dbReference type="PROSITE" id="PS50905">
    <property type="entry name" value="FERRITIN_LIKE"/>
    <property type="match status" value="1"/>
</dbReference>
<dbReference type="CDD" id="cd01055">
    <property type="entry name" value="Nonheme_Ferritin"/>
    <property type="match status" value="1"/>
</dbReference>
<feature type="binding site" evidence="6">
    <location>
        <position position="53"/>
    </location>
    <ligand>
        <name>Fe cation</name>
        <dbReference type="ChEBI" id="CHEBI:24875"/>
        <label>1</label>
    </ligand>
</feature>
<keyword evidence="8" id="KW-0472">Membrane</keyword>
<organism evidence="10 11">
    <name type="scientific">Thioploca ingrica</name>
    <dbReference type="NCBI Taxonomy" id="40754"/>
    <lineage>
        <taxon>Bacteria</taxon>
        <taxon>Pseudomonadati</taxon>
        <taxon>Pseudomonadota</taxon>
        <taxon>Gammaproteobacteria</taxon>
        <taxon>Thiotrichales</taxon>
        <taxon>Thiotrichaceae</taxon>
        <taxon>Thioploca</taxon>
    </lineage>
</organism>
<dbReference type="InterPro" id="IPR012347">
    <property type="entry name" value="Ferritin-like"/>
</dbReference>
<feature type="binding site" evidence="6">
    <location>
        <position position="94"/>
    </location>
    <ligand>
        <name>Fe cation</name>
        <dbReference type="ChEBI" id="CHEBI:24875"/>
        <label>1</label>
    </ligand>
</feature>
<evidence type="ECO:0000256" key="2">
    <source>
        <dbReference type="ARBA" id="ARBA00022434"/>
    </source>
</evidence>
<evidence type="ECO:0000256" key="5">
    <source>
        <dbReference type="ARBA" id="ARBA00023004"/>
    </source>
</evidence>
<reference evidence="10 11" key="1">
    <citation type="journal article" date="2014" name="ISME J.">
        <title>Ecophysiology of Thioploca ingrica as revealed by the complete genome sequence supplemented with proteomic evidence.</title>
        <authorList>
            <person name="Kojima H."/>
            <person name="Ogura Y."/>
            <person name="Yamamoto N."/>
            <person name="Togashi T."/>
            <person name="Mori H."/>
            <person name="Watanabe T."/>
            <person name="Nemoto F."/>
            <person name="Kurokawa K."/>
            <person name="Hayashi T."/>
            <person name="Fukui M."/>
        </authorList>
    </citation>
    <scope>NUCLEOTIDE SEQUENCE [LARGE SCALE GENOMIC DNA]</scope>
</reference>
<dbReference type="GO" id="GO:0005829">
    <property type="term" value="C:cytosol"/>
    <property type="evidence" value="ECO:0007669"/>
    <property type="project" value="TreeGrafter"/>
</dbReference>
<dbReference type="GO" id="GO:0006879">
    <property type="term" value="P:intracellular iron ion homeostasis"/>
    <property type="evidence" value="ECO:0007669"/>
    <property type="project" value="UniProtKB-KW"/>
</dbReference>
<dbReference type="GO" id="GO:0008198">
    <property type="term" value="F:ferrous iron binding"/>
    <property type="evidence" value="ECO:0007669"/>
    <property type="project" value="TreeGrafter"/>
</dbReference>
<evidence type="ECO:0000256" key="7">
    <source>
        <dbReference type="RuleBase" id="RU361145"/>
    </source>
</evidence>
<keyword evidence="11" id="KW-1185">Reference proteome</keyword>
<evidence type="ECO:0000256" key="3">
    <source>
        <dbReference type="ARBA" id="ARBA00022723"/>
    </source>
</evidence>
<evidence type="ECO:0000259" key="9">
    <source>
        <dbReference type="PROSITE" id="PS50905"/>
    </source>
</evidence>
<dbReference type="PANTHER" id="PTHR11431">
    <property type="entry name" value="FERRITIN"/>
    <property type="match status" value="1"/>
</dbReference>
<evidence type="ECO:0000313" key="10">
    <source>
        <dbReference type="EMBL" id="BAP58133.1"/>
    </source>
</evidence>
<comment type="catalytic activity">
    <reaction evidence="7">
        <text>4 Fe(2+) + O2 + 6 H2O = 4 iron(III) oxide-hydroxide + 12 H(+)</text>
        <dbReference type="Rhea" id="RHEA:11972"/>
        <dbReference type="ChEBI" id="CHEBI:15377"/>
        <dbReference type="ChEBI" id="CHEBI:15378"/>
        <dbReference type="ChEBI" id="CHEBI:15379"/>
        <dbReference type="ChEBI" id="CHEBI:29033"/>
        <dbReference type="ChEBI" id="CHEBI:78619"/>
        <dbReference type="EC" id="1.16.3.2"/>
    </reaction>
</comment>
<dbReference type="EC" id="1.16.3.2" evidence="7"/>
<dbReference type="Proteomes" id="UP000031623">
    <property type="component" value="Chromosome"/>
</dbReference>
<feature type="binding site" evidence="6">
    <location>
        <position position="127"/>
    </location>
    <ligand>
        <name>Fe cation</name>
        <dbReference type="ChEBI" id="CHEBI:24875"/>
        <label>1</label>
    </ligand>
</feature>
<dbReference type="SUPFAM" id="SSF47240">
    <property type="entry name" value="Ferritin-like"/>
    <property type="match status" value="1"/>
</dbReference>
<feature type="binding site" evidence="6">
    <location>
        <position position="50"/>
    </location>
    <ligand>
        <name>Fe cation</name>
        <dbReference type="ChEBI" id="CHEBI:24875"/>
        <label>1</label>
    </ligand>
</feature>
<dbReference type="GO" id="GO:0042802">
    <property type="term" value="F:identical protein binding"/>
    <property type="evidence" value="ECO:0007669"/>
    <property type="project" value="UniProtKB-ARBA"/>
</dbReference>
<evidence type="ECO:0000256" key="4">
    <source>
        <dbReference type="ARBA" id="ARBA00023002"/>
    </source>
</evidence>
<evidence type="ECO:0000256" key="1">
    <source>
        <dbReference type="ARBA" id="ARBA00006950"/>
    </source>
</evidence>
<dbReference type="PANTHER" id="PTHR11431:SF127">
    <property type="entry name" value="BACTERIAL NON-HEME FERRITIN"/>
    <property type="match status" value="1"/>
</dbReference>
<sequence length="174" mass="19689">MIGKKMAEALNNQVNREFYSAYFYLSMSAYGDFLGLKGFASWFMTKNLEETQHALKIYKYLLDQGVQINLLPVAQPPATFESPLAMFEITLAHEQGVTQNFNELIELAMTEKDYATQIFLQWFITEQIEEEATVAEIIHKIKLIGGKGDGLFMIDNQLKQMAAQMNLAAVTATT</sequence>
<dbReference type="InterPro" id="IPR009078">
    <property type="entry name" value="Ferritin-like_SF"/>
</dbReference>
<accession>A0A090AIB2</accession>
<dbReference type="InterPro" id="IPR001519">
    <property type="entry name" value="Ferritin"/>
</dbReference>
<dbReference type="Gene3D" id="1.20.1260.10">
    <property type="match status" value="1"/>
</dbReference>
<keyword evidence="3 6" id="KW-0479">Metal-binding</keyword>
<dbReference type="OrthoDB" id="9801481at2"/>
<evidence type="ECO:0000256" key="8">
    <source>
        <dbReference type="SAM" id="Phobius"/>
    </source>
</evidence>
<dbReference type="FunFam" id="1.20.1260.10:FF:000001">
    <property type="entry name" value="Non-heme ferritin"/>
    <property type="match status" value="1"/>
</dbReference>